<keyword evidence="3" id="KW-1185">Reference proteome</keyword>
<dbReference type="RefSeq" id="WP_200699386.1">
    <property type="nucleotide sequence ID" value="NZ_JAQOSK010000007.1"/>
</dbReference>
<sequence>MTENRGGSRRTWARSMVAIATGFSAALTMASTADAATHSAGTAAAAAASCPYKYFCAYPGANFTGTPILMYNCTEYDMPWSSVGSWINNQTPGTRAQFRSSDHVTRWTDDGAYDTDASADWSWVWYVKPC</sequence>
<dbReference type="InterPro" id="IPR006311">
    <property type="entry name" value="TAT_signal"/>
</dbReference>
<evidence type="ECO:0000313" key="2">
    <source>
        <dbReference type="EMBL" id="MDC2956647.1"/>
    </source>
</evidence>
<evidence type="ECO:0000313" key="3">
    <source>
        <dbReference type="Proteomes" id="UP001221328"/>
    </source>
</evidence>
<feature type="chain" id="PRO_5046193137" evidence="1">
    <location>
        <begin position="36"/>
        <end position="130"/>
    </location>
</feature>
<dbReference type="PROSITE" id="PS51318">
    <property type="entry name" value="TAT"/>
    <property type="match status" value="1"/>
</dbReference>
<name>A0ABT5FVV6_9ACTN</name>
<proteinExistence type="predicted"/>
<protein>
    <submittedName>
        <fullName evidence="2">Peptidase inhibitor family I36 protein</fullName>
    </submittedName>
</protein>
<reference evidence="2 3" key="1">
    <citation type="journal article" date="2015" name="Int. J. Syst. Evol. Microbiol.">
        <title>Streptomyces gilvifuscus sp. nov., an actinomycete that produces antibacterial compounds isolated from soil.</title>
        <authorList>
            <person name="Nguyen T.M."/>
            <person name="Kim J."/>
        </authorList>
    </citation>
    <scope>NUCLEOTIDE SEQUENCE [LARGE SCALE GENOMIC DNA]</scope>
    <source>
        <strain evidence="2 3">T113</strain>
    </source>
</reference>
<keyword evidence="1" id="KW-0732">Signal</keyword>
<dbReference type="Pfam" id="PF03995">
    <property type="entry name" value="Inhibitor_I36"/>
    <property type="match status" value="1"/>
</dbReference>
<feature type="signal peptide" evidence="1">
    <location>
        <begin position="1"/>
        <end position="35"/>
    </location>
</feature>
<organism evidence="2 3">
    <name type="scientific">Streptomyces gilvifuscus</name>
    <dbReference type="NCBI Taxonomy" id="1550617"/>
    <lineage>
        <taxon>Bacteria</taxon>
        <taxon>Bacillati</taxon>
        <taxon>Actinomycetota</taxon>
        <taxon>Actinomycetes</taxon>
        <taxon>Kitasatosporales</taxon>
        <taxon>Streptomycetaceae</taxon>
        <taxon>Streptomyces</taxon>
    </lineage>
</organism>
<gene>
    <name evidence="2" type="ORF">PO587_19430</name>
</gene>
<dbReference type="Proteomes" id="UP001221328">
    <property type="component" value="Unassembled WGS sequence"/>
</dbReference>
<accession>A0ABT5FVV6</accession>
<dbReference type="EMBL" id="JAQOSK010000007">
    <property type="protein sequence ID" value="MDC2956647.1"/>
    <property type="molecule type" value="Genomic_DNA"/>
</dbReference>
<evidence type="ECO:0000256" key="1">
    <source>
        <dbReference type="SAM" id="SignalP"/>
    </source>
</evidence>
<comment type="caution">
    <text evidence="2">The sequence shown here is derived from an EMBL/GenBank/DDBJ whole genome shotgun (WGS) entry which is preliminary data.</text>
</comment>